<gene>
    <name evidence="4" type="primary">mtnC</name>
    <name evidence="5" type="ORF">SAMN05216554_0785</name>
</gene>
<organism evidence="5 6">
    <name type="scientific">Herbiconiux ginsengi</name>
    <dbReference type="NCBI Taxonomy" id="381665"/>
    <lineage>
        <taxon>Bacteria</taxon>
        <taxon>Bacillati</taxon>
        <taxon>Actinomycetota</taxon>
        <taxon>Actinomycetes</taxon>
        <taxon>Micrococcales</taxon>
        <taxon>Microbacteriaceae</taxon>
        <taxon>Herbiconiux</taxon>
    </lineage>
</organism>
<dbReference type="HAMAP" id="MF_01681">
    <property type="entry name" value="Salvage_MtnC"/>
    <property type="match status" value="1"/>
</dbReference>
<dbReference type="AlphaFoldDB" id="A0A1H3L0Z6"/>
<dbReference type="SFLD" id="SFLDG01129">
    <property type="entry name" value="C1.5:_HAD__Beta-PGM__Phosphata"/>
    <property type="match status" value="1"/>
</dbReference>
<dbReference type="NCBIfam" id="TIGR01509">
    <property type="entry name" value="HAD-SF-IA-v3"/>
    <property type="match status" value="1"/>
</dbReference>
<keyword evidence="4" id="KW-0479">Metal-binding</keyword>
<dbReference type="EC" id="3.1.3.77" evidence="4"/>
<keyword evidence="6" id="KW-1185">Reference proteome</keyword>
<dbReference type="UniPathway" id="UPA00904">
    <property type="reaction ID" value="UER00876"/>
</dbReference>
<comment type="pathway">
    <text evidence="4">Amino-acid biosynthesis; L-methionine biosynthesis via salvage pathway; L-methionine from S-methyl-5-thio-alpha-D-ribose 1-phosphate: step 4/6.</text>
</comment>
<keyword evidence="4" id="KW-0460">Magnesium</keyword>
<keyword evidence="2 4" id="KW-0378">Hydrolase</keyword>
<comment type="subunit">
    <text evidence="4">Monomer.</text>
</comment>
<evidence type="ECO:0000256" key="2">
    <source>
        <dbReference type="ARBA" id="ARBA00022801"/>
    </source>
</evidence>
<evidence type="ECO:0000256" key="1">
    <source>
        <dbReference type="ARBA" id="ARBA00022605"/>
    </source>
</evidence>
<keyword evidence="1 4" id="KW-0028">Amino-acid biosynthesis</keyword>
<comment type="pathway">
    <text evidence="4">Amino-acid biosynthesis; L-methionine biosynthesis via salvage pathway; L-methionine from S-methyl-5-thio-alpha-D-ribose 1-phosphate: step 3/6.</text>
</comment>
<dbReference type="GO" id="GO:0000287">
    <property type="term" value="F:magnesium ion binding"/>
    <property type="evidence" value="ECO:0007669"/>
    <property type="project" value="UniProtKB-UniRule"/>
</dbReference>
<dbReference type="PANTHER" id="PTHR20371:SF1">
    <property type="entry name" value="ENOLASE-PHOSPHATASE E1"/>
    <property type="match status" value="1"/>
</dbReference>
<keyword evidence="3 4" id="KW-0486">Methionine biosynthesis</keyword>
<dbReference type="NCBIfam" id="TIGR01691">
    <property type="entry name" value="enolase-ppase"/>
    <property type="match status" value="1"/>
</dbReference>
<evidence type="ECO:0000256" key="4">
    <source>
        <dbReference type="HAMAP-Rule" id="MF_01681"/>
    </source>
</evidence>
<evidence type="ECO:0000313" key="5">
    <source>
        <dbReference type="EMBL" id="SDY58167.1"/>
    </source>
</evidence>
<comment type="similarity">
    <text evidence="4">Belongs to the HAD-like hydrolase superfamily. MasA/MtnC family.</text>
</comment>
<comment type="cofactor">
    <cofactor evidence="4">
        <name>Mg(2+)</name>
        <dbReference type="ChEBI" id="CHEBI:18420"/>
    </cofactor>
    <text evidence="4">Binds 1 Mg(2+) ion per subunit.</text>
</comment>
<dbReference type="GO" id="GO:0019509">
    <property type="term" value="P:L-methionine salvage from methylthioadenosine"/>
    <property type="evidence" value="ECO:0007669"/>
    <property type="project" value="UniProtKB-UniRule"/>
</dbReference>
<dbReference type="InterPro" id="IPR036412">
    <property type="entry name" value="HAD-like_sf"/>
</dbReference>
<sequence>MTESPTPEPHPTPDPLAVSARVVVVDIEGTTSAAGFILGDLYDYARPRLAAWLDDHADDPDIAEARRQVIADANLPGDATTDAIVAVLHEWMERDVKATPLKTVQGQIWAEGFERAEISSHFFGDVIPKLREWHEHGIGFAVFSSGSIASQVPWFRHSPDGDLTTLITGFFDTVSAGPKKEAASYDAIAAALGVPAEELVFFTDNPGEVSAALAAGWQVVAFSREGEPFFEADFGGASVVSSFDDVEVVLP</sequence>
<dbReference type="PANTHER" id="PTHR20371">
    <property type="entry name" value="ENOLASE-PHOSPHATASE E1"/>
    <property type="match status" value="1"/>
</dbReference>
<dbReference type="SUPFAM" id="SSF56784">
    <property type="entry name" value="HAD-like"/>
    <property type="match status" value="1"/>
</dbReference>
<dbReference type="EMBL" id="FNPZ01000001">
    <property type="protein sequence ID" value="SDY58167.1"/>
    <property type="molecule type" value="Genomic_DNA"/>
</dbReference>
<reference evidence="5 6" key="1">
    <citation type="submission" date="2016-10" db="EMBL/GenBank/DDBJ databases">
        <authorList>
            <person name="de Groot N.N."/>
        </authorList>
    </citation>
    <scope>NUCLEOTIDE SEQUENCE [LARGE SCALE GENOMIC DNA]</scope>
    <source>
        <strain evidence="5 6">CGMCC 4.3491</strain>
    </source>
</reference>
<name>A0A1H3L0Z6_9MICO</name>
<dbReference type="Gene3D" id="1.10.720.60">
    <property type="match status" value="1"/>
</dbReference>
<comment type="catalytic activity">
    <reaction evidence="4">
        <text>5-methylsulfanyl-2,3-dioxopentyl phosphate + H2O = 1,2-dihydroxy-5-(methylsulfanyl)pent-1-en-3-one + phosphate</text>
        <dbReference type="Rhea" id="RHEA:21700"/>
        <dbReference type="ChEBI" id="CHEBI:15377"/>
        <dbReference type="ChEBI" id="CHEBI:43474"/>
        <dbReference type="ChEBI" id="CHEBI:49252"/>
        <dbReference type="ChEBI" id="CHEBI:58828"/>
        <dbReference type="EC" id="3.1.3.77"/>
    </reaction>
</comment>
<dbReference type="GO" id="GO:0043715">
    <property type="term" value="F:2,3-diketo-5-methylthiopentyl-1-phosphate enolase activity"/>
    <property type="evidence" value="ECO:0007669"/>
    <property type="project" value="UniProtKB-UniRule"/>
</dbReference>
<dbReference type="InterPro" id="IPR023943">
    <property type="entry name" value="Enolase-ppase_E1"/>
</dbReference>
<dbReference type="InterPro" id="IPR006439">
    <property type="entry name" value="HAD-SF_hydro_IA"/>
</dbReference>
<dbReference type="InterPro" id="IPR023214">
    <property type="entry name" value="HAD_sf"/>
</dbReference>
<accession>A0A1H3L0Z6</accession>
<proteinExistence type="inferred from homology"/>
<dbReference type="Gene3D" id="3.40.50.1000">
    <property type="entry name" value="HAD superfamily/HAD-like"/>
    <property type="match status" value="1"/>
</dbReference>
<dbReference type="Proteomes" id="UP000198891">
    <property type="component" value="Unassembled WGS sequence"/>
</dbReference>
<dbReference type="GO" id="GO:0043874">
    <property type="term" value="F:acireductone synthase activity"/>
    <property type="evidence" value="ECO:0007669"/>
    <property type="project" value="UniProtKB-EC"/>
</dbReference>
<dbReference type="RefSeq" id="WP_092549022.1">
    <property type="nucleotide sequence ID" value="NZ_FNPZ01000001.1"/>
</dbReference>
<dbReference type="SFLD" id="SFLDG01133">
    <property type="entry name" value="C1.5.4:_Enolase-phosphatase_Li"/>
    <property type="match status" value="1"/>
</dbReference>
<protein>
    <recommendedName>
        <fullName evidence="4">Enolase-phosphatase E1</fullName>
        <ecNumber evidence="4">3.1.3.77</ecNumber>
    </recommendedName>
    <alternativeName>
        <fullName evidence="4">2,3-diketo-5-methylthio-1-phosphopentane phosphatase</fullName>
    </alternativeName>
</protein>
<dbReference type="Pfam" id="PF00702">
    <property type="entry name" value="Hydrolase"/>
    <property type="match status" value="1"/>
</dbReference>
<dbReference type="SFLD" id="SFLDS00003">
    <property type="entry name" value="Haloacid_Dehalogenase"/>
    <property type="match status" value="1"/>
</dbReference>
<dbReference type="GO" id="GO:0043716">
    <property type="term" value="F:2-hydroxy-3-keto-5-methylthiopentenyl-1-phosphate phosphatase activity"/>
    <property type="evidence" value="ECO:0007669"/>
    <property type="project" value="UniProtKB-UniRule"/>
</dbReference>
<evidence type="ECO:0000256" key="3">
    <source>
        <dbReference type="ARBA" id="ARBA00023167"/>
    </source>
</evidence>
<comment type="function">
    <text evidence="4">Bifunctional enzyme that catalyzes the enolization of 2,3-diketo-5-methylthiopentyl-1-phosphate (DK-MTP-1-P) into the intermediate 2-hydroxy-3-keto-5-methylthiopentenyl-1-phosphate (HK-MTPenyl-1-P), which is then dephosphorylated to form the acireductone 1,2-dihydroxy-3-keto-5-methylthiopentene (DHK-MTPene).</text>
</comment>
<dbReference type="OrthoDB" id="9797416at2"/>
<evidence type="ECO:0000313" key="6">
    <source>
        <dbReference type="Proteomes" id="UP000198891"/>
    </source>
</evidence>
<dbReference type="STRING" id="381665.SAMN05216554_0785"/>